<comment type="similarity">
    <text evidence="2">Belongs to the outer membrane factor (OMF) (TC 1.B.17) family.</text>
</comment>
<keyword evidence="3" id="KW-0813">Transport</keyword>
<keyword evidence="7" id="KW-0998">Cell outer membrane</keyword>
<evidence type="ECO:0000256" key="3">
    <source>
        <dbReference type="ARBA" id="ARBA00022448"/>
    </source>
</evidence>
<keyword evidence="6" id="KW-0472">Membrane</keyword>
<dbReference type="GO" id="GO:0015562">
    <property type="term" value="F:efflux transmembrane transporter activity"/>
    <property type="evidence" value="ECO:0007669"/>
    <property type="project" value="InterPro"/>
</dbReference>
<accession>A0A1R7QG32</accession>
<comment type="subcellular location">
    <subcellularLocation>
        <location evidence="1">Cell outer membrane</location>
    </subcellularLocation>
</comment>
<name>A0A1R7QG32_ACIJO</name>
<dbReference type="EMBL" id="FUUY01000011">
    <property type="protein sequence ID" value="SJX23235.1"/>
    <property type="molecule type" value="Genomic_DNA"/>
</dbReference>
<dbReference type="Proteomes" id="UP000196240">
    <property type="component" value="Unassembled WGS sequence"/>
</dbReference>
<dbReference type="AlphaFoldDB" id="A0A1R7QG32"/>
<dbReference type="Pfam" id="PF02321">
    <property type="entry name" value="OEP"/>
    <property type="match status" value="2"/>
</dbReference>
<organism evidence="8 9">
    <name type="scientific">Acinetobacter johnsonii</name>
    <dbReference type="NCBI Taxonomy" id="40214"/>
    <lineage>
        <taxon>Bacteria</taxon>
        <taxon>Pseudomonadati</taxon>
        <taxon>Pseudomonadota</taxon>
        <taxon>Gammaproteobacteria</taxon>
        <taxon>Moraxellales</taxon>
        <taxon>Moraxellaceae</taxon>
        <taxon>Acinetobacter</taxon>
    </lineage>
</organism>
<dbReference type="GO" id="GO:0009279">
    <property type="term" value="C:cell outer membrane"/>
    <property type="evidence" value="ECO:0007669"/>
    <property type="project" value="UniProtKB-SubCell"/>
</dbReference>
<evidence type="ECO:0000313" key="8">
    <source>
        <dbReference type="EMBL" id="SJX23235.1"/>
    </source>
</evidence>
<evidence type="ECO:0000256" key="7">
    <source>
        <dbReference type="ARBA" id="ARBA00023237"/>
    </source>
</evidence>
<dbReference type="GO" id="GO:1990281">
    <property type="term" value="C:efflux pump complex"/>
    <property type="evidence" value="ECO:0007669"/>
    <property type="project" value="TreeGrafter"/>
</dbReference>
<protein>
    <submittedName>
        <fullName evidence="8">Outer membrane protein TolC</fullName>
    </submittedName>
</protein>
<evidence type="ECO:0000256" key="1">
    <source>
        <dbReference type="ARBA" id="ARBA00004442"/>
    </source>
</evidence>
<evidence type="ECO:0000256" key="6">
    <source>
        <dbReference type="ARBA" id="ARBA00023136"/>
    </source>
</evidence>
<sequence>MGTLNKKMKRAAIIYFELHSILAFLRHKGFISEKRKYGICIFKSSGLWHSSLYFSLVLLFPTTFASANTEQPSSVKSKISQIWQPKPDDQANTIKIDDFNRLFTNTSSVQELPKISAAVTTDMPSRSVRSDAVAKRSQLDFLDAIRQALQRRPEITQGIAEVAQQQANIDTVKSQYFPQISGGFNTGDFTTGERGRQVFSISATQMLYDFGKIKSAVTVEQAKLMRDQAQLLLEIDDISYQVANAIVNIKRYEELVKIADQQISGIGRIAEIARLRAQAGISSQADPIQAQSNLEAAQSTKVVQEAQLHQYQQKLRTLLGYDVSSTNVNMPSFLVEKAGLYDEIDFNNVSKMMAAQTAVQIAKFQKQQTKLNIYPTLNIKGSLSQALNGRNPNNNEDDGFYNSIMLEASSTFFQGGAVSARNRAASYAEEAAKAQVTTVYLDVLDQTRLIQTEVESKQKQMVVLAQRRETTKRTKELYQEQYKLGTRTVVDLLNAEQAIHGAAQEIEAARYDIYAALIRYIEITGRSRAVYQLNNTPIQGFEVVS</sequence>
<reference evidence="8 9" key="1">
    <citation type="submission" date="2017-02" db="EMBL/GenBank/DDBJ databases">
        <authorList>
            <person name="Peterson S.W."/>
        </authorList>
    </citation>
    <scope>NUCLEOTIDE SEQUENCE [LARGE SCALE GENOMIC DNA]</scope>
    <source>
        <strain evidence="8">C6</strain>
    </source>
</reference>
<gene>
    <name evidence="8" type="primary">tolC_2</name>
    <name evidence="8" type="ORF">ACNJC6_02891</name>
</gene>
<dbReference type="PANTHER" id="PTHR30026:SF22">
    <property type="entry name" value="OUTER MEMBRANE EFFLUX PROTEIN"/>
    <property type="match status" value="1"/>
</dbReference>
<dbReference type="PANTHER" id="PTHR30026">
    <property type="entry name" value="OUTER MEMBRANE PROTEIN TOLC"/>
    <property type="match status" value="1"/>
</dbReference>
<evidence type="ECO:0000313" key="9">
    <source>
        <dbReference type="Proteomes" id="UP000196240"/>
    </source>
</evidence>
<evidence type="ECO:0000256" key="5">
    <source>
        <dbReference type="ARBA" id="ARBA00022692"/>
    </source>
</evidence>
<evidence type="ECO:0000256" key="4">
    <source>
        <dbReference type="ARBA" id="ARBA00022452"/>
    </source>
</evidence>
<dbReference type="GO" id="GO:0015288">
    <property type="term" value="F:porin activity"/>
    <property type="evidence" value="ECO:0007669"/>
    <property type="project" value="TreeGrafter"/>
</dbReference>
<keyword evidence="5" id="KW-0812">Transmembrane</keyword>
<evidence type="ECO:0000256" key="2">
    <source>
        <dbReference type="ARBA" id="ARBA00007613"/>
    </source>
</evidence>
<proteinExistence type="inferred from homology"/>
<dbReference type="InterPro" id="IPR003423">
    <property type="entry name" value="OMP_efflux"/>
</dbReference>
<dbReference type="InterPro" id="IPR051906">
    <property type="entry name" value="TolC-like"/>
</dbReference>
<dbReference type="SUPFAM" id="SSF56954">
    <property type="entry name" value="Outer membrane efflux proteins (OEP)"/>
    <property type="match status" value="1"/>
</dbReference>
<dbReference type="Gene3D" id="1.20.1600.10">
    <property type="entry name" value="Outer membrane efflux proteins (OEP)"/>
    <property type="match status" value="1"/>
</dbReference>
<keyword evidence="4" id="KW-1134">Transmembrane beta strand</keyword>